<protein>
    <submittedName>
        <fullName evidence="1">Uncharacterized protein</fullName>
    </submittedName>
</protein>
<evidence type="ECO:0000313" key="1">
    <source>
        <dbReference type="EMBL" id="QOK24197.1"/>
    </source>
</evidence>
<name>A0A7L9J4Y5_9MICO</name>
<accession>A0A7L9J4Y5</accession>
<evidence type="ECO:0000313" key="2">
    <source>
        <dbReference type="Proteomes" id="UP000593998"/>
    </source>
</evidence>
<sequence length="105" mass="11785">MGSQSVRMEVRREAREAQARLREDRKAREKRLSALGEEVMVSLGERDAVIRDFEQRAGRALRQMVDVEGMSLGEAAHWCGEGVTQAEARRLRMLAEAEGSSEPAE</sequence>
<dbReference type="AlphaFoldDB" id="A0A7L9J4Y5"/>
<proteinExistence type="predicted"/>
<dbReference type="RefSeq" id="WP_192912027.1">
    <property type="nucleotide sequence ID" value="NZ_CP062789.1"/>
</dbReference>
<dbReference type="Proteomes" id="UP000593998">
    <property type="component" value="Chromosome"/>
</dbReference>
<dbReference type="EMBL" id="CP062789">
    <property type="protein sequence ID" value="QOK24197.1"/>
    <property type="molecule type" value="Genomic_DNA"/>
</dbReference>
<reference evidence="1 2" key="1">
    <citation type="submission" date="2020-10" db="EMBL/GenBank/DDBJ databases">
        <title>Janibacter indicus TT2 genome sequence.</title>
        <authorList>
            <person name="Lee K."/>
            <person name="Ganzorig M."/>
        </authorList>
    </citation>
    <scope>NUCLEOTIDE SEQUENCE [LARGE SCALE GENOMIC DNA]</scope>
    <source>
        <strain evidence="1 2">TT2</strain>
    </source>
</reference>
<gene>
    <name evidence="1" type="ORF">IGS73_07510</name>
</gene>
<organism evidence="1 2">
    <name type="scientific">Janibacter indicus</name>
    <dbReference type="NCBI Taxonomy" id="857417"/>
    <lineage>
        <taxon>Bacteria</taxon>
        <taxon>Bacillati</taxon>
        <taxon>Actinomycetota</taxon>
        <taxon>Actinomycetes</taxon>
        <taxon>Micrococcales</taxon>
        <taxon>Intrasporangiaceae</taxon>
        <taxon>Janibacter</taxon>
    </lineage>
</organism>